<dbReference type="InterPro" id="IPR044748">
    <property type="entry name" value="Trm3/TARBP1_C"/>
</dbReference>
<keyword evidence="1" id="KW-0489">Methyltransferase</keyword>
<dbReference type="CDD" id="cd18091">
    <property type="entry name" value="SpoU-like_TRM3-like"/>
    <property type="match status" value="1"/>
</dbReference>
<dbReference type="InterPro" id="IPR029028">
    <property type="entry name" value="Alpha/beta_knot_MTases"/>
</dbReference>
<proteinExistence type="predicted"/>
<dbReference type="GO" id="GO:0016423">
    <property type="term" value="F:tRNA (guanine) methyltransferase activity"/>
    <property type="evidence" value="ECO:0007669"/>
    <property type="project" value="InterPro"/>
</dbReference>
<dbReference type="PANTHER" id="PTHR12029:SF11">
    <property type="entry name" value="METHYLTRANSFERASE TARBP1-RELATED"/>
    <property type="match status" value="1"/>
</dbReference>
<dbReference type="InterPro" id="IPR029026">
    <property type="entry name" value="tRNA_m1G_MTases_N"/>
</dbReference>
<dbReference type="GO" id="GO:0003723">
    <property type="term" value="F:RNA binding"/>
    <property type="evidence" value="ECO:0007669"/>
    <property type="project" value="InterPro"/>
</dbReference>
<evidence type="ECO:0000259" key="4">
    <source>
        <dbReference type="Pfam" id="PF00588"/>
    </source>
</evidence>
<keyword evidence="2" id="KW-0808">Transferase</keyword>
<sequence length="1412" mass="158872">MSAAVLRCLDKEQLRTVALSLVDGIYKSAESLEVLCLIVSLLDDKDRNEIKPKLIEFLLLASTEGNQVWTESSLLFIQDTPSLLKPVIAHIAALLEVETTFKFNFVQKISLESNNNANRGDDALETDQILHIFLFLSQLFTAEIINKSPDINQLDRILSNFLGHKDESIALECSKLLRWRIDSICQESLADETSEEYYWSLIWALKDSASSKIHESNAAIMWLRILANSHMMLRADKFFQENIINQEFYWQLLQDGLASTSHEHRKFSLSILQYSVKLIDSCISTEIFTWDTLKSDQLLREWSRYTTLYEILGVDTSLHQLQAATNDILYLMSPESLVHASWGYCLLSTGFQASMDSVRKATAAILLDLDESSFQSLKYGLPFYEKQFLPYMMLSRHFSVRRVHSSTNSIHCEYGARFSEFLSSVIKSIESLDEKASFVRSTLRVLIATKDSFDAVKIYTTWGVVKGLDSLRALKPGFDDSLLIELFDSPTEGELYQKVIQSLNLRLVLALDVSNANQAVDILLKFVNHNGYQIFCDNIPRIKQYLESQQIADEALLEVLESEISLTEAIVSLKLMTSPNNALPSMLNDLKLRYGDLIVTRMVEVGFKSNELKNLWCSILSSALNGSVSIDVYESLVEGMKYCSPTESLSLGSLWSNIVSSLHAPSASNVIQVLARQRLFNAVLQATGPQDVLITIDEITDLLQSSFKNTSELAQAIAGFYKLKKNIFGELHHSLFLLVSESGIPRSDVAGILSALHFESTHTLTLTSICSIIKQMFDKEVTNPEQIVSIAEQLLCTVQSLNEDRFKLEDRKAHNLLIEVFLHPFLLSRIEYVPELNHCELQFANIIIENAYARRGLLPRYFECLIQFQTSSQACFEALPFIVEVLMKAMTLRQLSNSVFNIEGIIGKLFDENLSASESNDLYFDIYGPEEVAYNANLYAIVNSFKSQATAQRMMEACLTEPSPLIISDTVSSNDGNEEYSRCQIAKIIVSVLNTLDLESSSTTNLPKLFDLVENEPSPLVRIYLEWAIAYHLVHYPQLVEMVFDKLLALLKRHELRPVVVTIYEKILFLAIQSMEPDNELIYISKLISVVIPAAATNKAVTRHFSMSLAISIYEEINKKKLNLNPELLAIVENMYSNAIATNAFSQFRSGSSCLWDVIGDLDLVHVSGGLLVELNNREVEHVTCEEFEKYLSSSAINNLNIPIGKPRDSQWSASKTESEEPAFSEQSQKKLSPLQTKSGAWSTVMDVDKKTELADIVRSDLIVVASLVDKPPNLGGICRLCDVLGAGLLTLHDKKVKEHPQFKNVAVTADHWMPMTEVKPEQIVTYLREKKAEGYTLMGLEQTDKSVVLDSKLEFPKKTLILLGREKEGIPGELLAELDLCVEIKQVGVIRSMNIQTATAVIVHAYSSQNC</sequence>
<name>A0AAX4H7N0_9ASCO</name>
<protein>
    <recommendedName>
        <fullName evidence="4">tRNA/rRNA methyltransferase SpoU type domain-containing protein</fullName>
    </recommendedName>
</protein>
<feature type="domain" description="tRNA/rRNA methyltransferase SpoU type" evidence="4">
    <location>
        <begin position="1262"/>
        <end position="1404"/>
    </location>
</feature>
<dbReference type="FunFam" id="3.40.1280.10:FF:000022">
    <property type="entry name" value="Trm3p"/>
    <property type="match status" value="1"/>
</dbReference>
<dbReference type="RefSeq" id="XP_062876925.1">
    <property type="nucleotide sequence ID" value="XM_063020855.1"/>
</dbReference>
<evidence type="ECO:0000313" key="5">
    <source>
        <dbReference type="EMBL" id="WPK24542.1"/>
    </source>
</evidence>
<dbReference type="SUPFAM" id="SSF75217">
    <property type="entry name" value="alpha/beta knot"/>
    <property type="match status" value="1"/>
</dbReference>
<dbReference type="GeneID" id="88172885"/>
<evidence type="ECO:0000256" key="1">
    <source>
        <dbReference type="ARBA" id="ARBA00022603"/>
    </source>
</evidence>
<dbReference type="Gene3D" id="3.40.1280.10">
    <property type="match status" value="1"/>
</dbReference>
<reference evidence="5 6" key="1">
    <citation type="submission" date="2023-10" db="EMBL/GenBank/DDBJ databases">
        <title>Draft Genome Sequence of Candida saopaulonensis from a very Premature Infant with Sepsis.</title>
        <authorList>
            <person name="Ning Y."/>
            <person name="Dai R."/>
            <person name="Xiao M."/>
            <person name="Xu Y."/>
            <person name="Yan Q."/>
            <person name="Zhang L."/>
        </authorList>
    </citation>
    <scope>NUCLEOTIDE SEQUENCE [LARGE SCALE GENOMIC DNA]</scope>
    <source>
        <strain evidence="5 6">19XY460</strain>
    </source>
</reference>
<dbReference type="GO" id="GO:0030488">
    <property type="term" value="P:tRNA methylation"/>
    <property type="evidence" value="ECO:0007669"/>
    <property type="project" value="InterPro"/>
</dbReference>
<dbReference type="KEGG" id="asau:88172885"/>
<dbReference type="PANTHER" id="PTHR12029">
    <property type="entry name" value="RNA METHYLTRANSFERASE"/>
    <property type="match status" value="1"/>
</dbReference>
<dbReference type="Pfam" id="PF00588">
    <property type="entry name" value="SpoU_methylase"/>
    <property type="match status" value="1"/>
</dbReference>
<keyword evidence="6" id="KW-1185">Reference proteome</keyword>
<evidence type="ECO:0000256" key="3">
    <source>
        <dbReference type="SAM" id="MobiDB-lite"/>
    </source>
</evidence>
<evidence type="ECO:0000256" key="2">
    <source>
        <dbReference type="ARBA" id="ARBA00022679"/>
    </source>
</evidence>
<accession>A0AAX4H7N0</accession>
<feature type="region of interest" description="Disordered" evidence="3">
    <location>
        <begin position="1208"/>
        <end position="1232"/>
    </location>
</feature>
<organism evidence="5 6">
    <name type="scientific">Australozyma saopauloensis</name>
    <dbReference type="NCBI Taxonomy" id="291208"/>
    <lineage>
        <taxon>Eukaryota</taxon>
        <taxon>Fungi</taxon>
        <taxon>Dikarya</taxon>
        <taxon>Ascomycota</taxon>
        <taxon>Saccharomycotina</taxon>
        <taxon>Pichiomycetes</taxon>
        <taxon>Metschnikowiaceae</taxon>
        <taxon>Australozyma</taxon>
    </lineage>
</organism>
<dbReference type="Proteomes" id="UP001338582">
    <property type="component" value="Chromosome 2"/>
</dbReference>
<evidence type="ECO:0000313" key="6">
    <source>
        <dbReference type="Proteomes" id="UP001338582"/>
    </source>
</evidence>
<dbReference type="InterPro" id="IPR001537">
    <property type="entry name" value="SpoU_MeTrfase"/>
</dbReference>
<dbReference type="EMBL" id="CP138895">
    <property type="protein sequence ID" value="WPK24542.1"/>
    <property type="molecule type" value="Genomic_DNA"/>
</dbReference>
<gene>
    <name evidence="5" type="ORF">PUMCH_001820</name>
</gene>
<dbReference type="InterPro" id="IPR045330">
    <property type="entry name" value="TRM3/TARBP1"/>
</dbReference>